<name>Q3SJA9_THIDA</name>
<feature type="signal peptide" evidence="1">
    <location>
        <begin position="1"/>
        <end position="27"/>
    </location>
</feature>
<protein>
    <recommendedName>
        <fullName evidence="2">Serine aminopeptidase S33 domain-containing protein</fullName>
    </recommendedName>
</protein>
<keyword evidence="1" id="KW-0732">Signal</keyword>
<keyword evidence="4" id="KW-1185">Reference proteome</keyword>
<dbReference type="RefSeq" id="WP_011311817.1">
    <property type="nucleotide sequence ID" value="NC_007404.1"/>
</dbReference>
<sequence length="341" mass="36577">MSRPAAWFAVRASVCFFAILLGVAGLAACATPVEQPCRDDAAAPRLEADRVIAADGAVLPLSVWRPPGEVRAVVLALHGFNDYGHAFADVGPFLARRGIVTYAYDQRGFGRTAGRGLWPCRGRLVDDARSVAALLRETYPGRPLYLVGESMGGAVAMRLLADTPAAADGAVLVAAAVWSRATMNPLQRAALWLVAHTLPDLQLSGRGLGIRASDNDAMLHALREDPLVLKKARADTLWGLADLRDGAFAAAPRLTTPTLVLYGERDEIIPRRPFCRTLATLPPAARVAVYPDGYHMLTRDLGASAVLADLAAWLGDRDAPLPSGREFERQRERALNNLCAS</sequence>
<gene>
    <name evidence="3" type="ordered locus">Tbd_1305</name>
</gene>
<dbReference type="ESTHER" id="thida-q3sja9">
    <property type="family name" value="Monoglyceridelipase_lysophospholip"/>
</dbReference>
<dbReference type="HOGENOM" id="CLU_026209_3_0_4"/>
<reference evidence="3 4" key="1">
    <citation type="journal article" date="2006" name="J. Bacteriol.">
        <title>The genome sequence of the obligately chemolithoautotrophic, facultatively anaerobic bacterium Thiobacillus denitrificans.</title>
        <authorList>
            <person name="Beller H.R."/>
            <person name="Chain P.S."/>
            <person name="Letain T.E."/>
            <person name="Chakicherla A."/>
            <person name="Larimer F.W."/>
            <person name="Richardson P.M."/>
            <person name="Coleman M.A."/>
            <person name="Wood A.P."/>
            <person name="Kelly D.P."/>
        </authorList>
    </citation>
    <scope>NUCLEOTIDE SEQUENCE [LARGE SCALE GENOMIC DNA]</scope>
    <source>
        <strain evidence="3 4">ATCC 25259</strain>
    </source>
</reference>
<dbReference type="KEGG" id="tbd:Tbd_1305"/>
<accession>Q3SJA9</accession>
<dbReference type="eggNOG" id="COG2267">
    <property type="taxonomic scope" value="Bacteria"/>
</dbReference>
<evidence type="ECO:0000259" key="2">
    <source>
        <dbReference type="Pfam" id="PF12146"/>
    </source>
</evidence>
<dbReference type="EMBL" id="CP000116">
    <property type="protein sequence ID" value="AAZ97258.1"/>
    <property type="molecule type" value="Genomic_DNA"/>
</dbReference>
<dbReference type="Proteomes" id="UP000008291">
    <property type="component" value="Chromosome"/>
</dbReference>
<dbReference type="Pfam" id="PF12146">
    <property type="entry name" value="Hydrolase_4"/>
    <property type="match status" value="1"/>
</dbReference>
<organism evidence="3 4">
    <name type="scientific">Thiobacillus denitrificans (strain ATCC 25259 / T1)</name>
    <dbReference type="NCBI Taxonomy" id="292415"/>
    <lineage>
        <taxon>Bacteria</taxon>
        <taxon>Pseudomonadati</taxon>
        <taxon>Pseudomonadota</taxon>
        <taxon>Betaproteobacteria</taxon>
        <taxon>Nitrosomonadales</taxon>
        <taxon>Thiobacillaceae</taxon>
        <taxon>Thiobacillus</taxon>
    </lineage>
</organism>
<dbReference type="STRING" id="292415.Tbd_1305"/>
<dbReference type="InterPro" id="IPR051044">
    <property type="entry name" value="MAG_DAG_Lipase"/>
</dbReference>
<dbReference type="InterPro" id="IPR000073">
    <property type="entry name" value="AB_hydrolase_1"/>
</dbReference>
<evidence type="ECO:0000313" key="3">
    <source>
        <dbReference type="EMBL" id="AAZ97258.1"/>
    </source>
</evidence>
<feature type="chain" id="PRO_5004229019" description="Serine aminopeptidase S33 domain-containing protein" evidence="1">
    <location>
        <begin position="28"/>
        <end position="341"/>
    </location>
</feature>
<dbReference type="InterPro" id="IPR022742">
    <property type="entry name" value="Hydrolase_4"/>
</dbReference>
<proteinExistence type="predicted"/>
<dbReference type="PANTHER" id="PTHR11614">
    <property type="entry name" value="PHOSPHOLIPASE-RELATED"/>
    <property type="match status" value="1"/>
</dbReference>
<feature type="domain" description="Serine aminopeptidase S33" evidence="2">
    <location>
        <begin position="69"/>
        <end position="300"/>
    </location>
</feature>
<dbReference type="PROSITE" id="PS51257">
    <property type="entry name" value="PROKAR_LIPOPROTEIN"/>
    <property type="match status" value="1"/>
</dbReference>
<dbReference type="OrthoDB" id="9777090at2"/>
<evidence type="ECO:0000256" key="1">
    <source>
        <dbReference type="SAM" id="SignalP"/>
    </source>
</evidence>
<dbReference type="AlphaFoldDB" id="Q3SJA9"/>
<dbReference type="PRINTS" id="PR00111">
    <property type="entry name" value="ABHYDROLASE"/>
</dbReference>
<dbReference type="Gene3D" id="3.40.50.1820">
    <property type="entry name" value="alpha/beta hydrolase"/>
    <property type="match status" value="1"/>
</dbReference>
<dbReference type="SUPFAM" id="SSF53474">
    <property type="entry name" value="alpha/beta-Hydrolases"/>
    <property type="match status" value="1"/>
</dbReference>
<evidence type="ECO:0000313" key="4">
    <source>
        <dbReference type="Proteomes" id="UP000008291"/>
    </source>
</evidence>
<dbReference type="InterPro" id="IPR029058">
    <property type="entry name" value="AB_hydrolase_fold"/>
</dbReference>